<proteinExistence type="predicted"/>
<dbReference type="EMBL" id="SAUW01000031">
    <property type="protein sequence ID" value="RWR06098.1"/>
    <property type="molecule type" value="Genomic_DNA"/>
</dbReference>
<dbReference type="InterPro" id="IPR011576">
    <property type="entry name" value="Pyridox_Oxase_N"/>
</dbReference>
<dbReference type="InterPro" id="IPR037119">
    <property type="entry name" value="Haem_oxidase_HugZ-like_sf"/>
</dbReference>
<name>A0A443ILY9_9RHOB</name>
<evidence type="ECO:0000313" key="2">
    <source>
        <dbReference type="EMBL" id="RWR06098.1"/>
    </source>
</evidence>
<dbReference type="PANTHER" id="PTHR13343:SF17">
    <property type="entry name" value="CELLULAR REPRESSOR OF E1A-STIMULATED GENES, ISOFORM A"/>
    <property type="match status" value="1"/>
</dbReference>
<feature type="domain" description="Pyridoxamine 5'-phosphate oxidase N-terminal" evidence="1">
    <location>
        <begin position="29"/>
        <end position="151"/>
    </location>
</feature>
<evidence type="ECO:0000259" key="1">
    <source>
        <dbReference type="Pfam" id="PF01243"/>
    </source>
</evidence>
<protein>
    <submittedName>
        <fullName evidence="2">HugZ family protein</fullName>
    </submittedName>
</protein>
<dbReference type="RefSeq" id="WP_128270830.1">
    <property type="nucleotide sequence ID" value="NZ_SAUW01000031.1"/>
</dbReference>
<accession>A0A443ILY9</accession>
<organism evidence="2 3">
    <name type="scientific">Paenirhodobacter populi</name>
    <dbReference type="NCBI Taxonomy" id="2306993"/>
    <lineage>
        <taxon>Bacteria</taxon>
        <taxon>Pseudomonadati</taxon>
        <taxon>Pseudomonadota</taxon>
        <taxon>Alphaproteobacteria</taxon>
        <taxon>Rhodobacterales</taxon>
        <taxon>Rhodobacter group</taxon>
        <taxon>Paenirhodobacter</taxon>
    </lineage>
</organism>
<reference evidence="2 3" key="1">
    <citation type="submission" date="2019-01" db="EMBL/GenBank/DDBJ databases">
        <title>Sinorhodobacter populi sp. nov. isolated from the symptomatic bark tissue of Populus euramericana canker.</title>
        <authorList>
            <person name="Xu G."/>
        </authorList>
    </citation>
    <scope>NUCLEOTIDE SEQUENCE [LARGE SCALE GENOMIC DNA]</scope>
    <source>
        <strain evidence="2 3">2D-5</strain>
    </source>
</reference>
<dbReference type="Proteomes" id="UP000285710">
    <property type="component" value="Unassembled WGS sequence"/>
</dbReference>
<dbReference type="Pfam" id="PF01243">
    <property type="entry name" value="PNPOx_N"/>
    <property type="match status" value="1"/>
</dbReference>
<dbReference type="AlphaFoldDB" id="A0A443ILY9"/>
<comment type="caution">
    <text evidence="2">The sequence shown here is derived from an EMBL/GenBank/DDBJ whole genome shotgun (WGS) entry which is preliminary data.</text>
</comment>
<dbReference type="SUPFAM" id="SSF50475">
    <property type="entry name" value="FMN-binding split barrel"/>
    <property type="match status" value="1"/>
</dbReference>
<reference evidence="2 3" key="2">
    <citation type="submission" date="2019-01" db="EMBL/GenBank/DDBJ databases">
        <authorList>
            <person name="Li Y."/>
        </authorList>
    </citation>
    <scope>NUCLEOTIDE SEQUENCE [LARGE SCALE GENOMIC DNA]</scope>
    <source>
        <strain evidence="2 3">2D-5</strain>
    </source>
</reference>
<evidence type="ECO:0000313" key="3">
    <source>
        <dbReference type="Proteomes" id="UP000285710"/>
    </source>
</evidence>
<dbReference type="Gene3D" id="3.20.180.10">
    <property type="entry name" value="PNP-oxidase-like"/>
    <property type="match status" value="1"/>
</dbReference>
<dbReference type="InterPro" id="IPR012349">
    <property type="entry name" value="Split_barrel_FMN-bd"/>
</dbReference>
<dbReference type="GO" id="GO:0005737">
    <property type="term" value="C:cytoplasm"/>
    <property type="evidence" value="ECO:0007669"/>
    <property type="project" value="UniProtKB-ARBA"/>
</dbReference>
<gene>
    <name evidence="2" type="ORF">D2T33_19020</name>
</gene>
<keyword evidence="3" id="KW-1185">Reference proteome</keyword>
<dbReference type="PANTHER" id="PTHR13343">
    <property type="entry name" value="CREG1 PROTEIN"/>
    <property type="match status" value="1"/>
</dbReference>
<sequence length="252" mass="27027">MALSEQAITPRGIEINTAAGAPFDARGTARNLLHETRVAALSCTDPGGFPYGTVTNIIVEPDGTPAFFAAGLTLHARNLLADDRLALTLAAFGQADVLTRPRLTLVGRAVRLAPEEAEPLRRRYLARYPKAKLYLSLPDALMFRVTVSGVQINGGPARNAAQIGPEDLRIDITGAEDLISAEADLLDRLNAGPGLASRAAARAGRWRFTGIDPEGATLDSGKESVRLWFGTRVTRPDDAFSEIERLSRDVKA</sequence>
<dbReference type="Gene3D" id="2.30.110.10">
    <property type="entry name" value="Electron Transport, Fmn-binding Protein, Chain A"/>
    <property type="match status" value="1"/>
</dbReference>